<dbReference type="Gene3D" id="3.90.76.10">
    <property type="entry name" value="Dipeptide-binding Protein, Domain 1"/>
    <property type="match status" value="1"/>
</dbReference>
<evidence type="ECO:0000313" key="5">
    <source>
        <dbReference type="Proteomes" id="UP000183859"/>
    </source>
</evidence>
<geneLocation type="plasmid" evidence="5">
    <name>pp97_a</name>
</geneLocation>
<dbReference type="Gene3D" id="3.10.105.10">
    <property type="entry name" value="Dipeptide-binding Protein, Domain 3"/>
    <property type="match status" value="1"/>
</dbReference>
<dbReference type="GO" id="GO:0030288">
    <property type="term" value="C:outer membrane-bounded periplasmic space"/>
    <property type="evidence" value="ECO:0007669"/>
    <property type="project" value="UniProtKB-ARBA"/>
</dbReference>
<comment type="similarity">
    <text evidence="2">Belongs to the bacterial solute-binding protein 5 family.</text>
</comment>
<dbReference type="KEGG" id="php:PhaeoP97_03637"/>
<dbReference type="GO" id="GO:0015833">
    <property type="term" value="P:peptide transport"/>
    <property type="evidence" value="ECO:0007669"/>
    <property type="project" value="TreeGrafter"/>
</dbReference>
<organism evidence="4 5">
    <name type="scientific">Phaeobacter porticola</name>
    <dbReference type="NCBI Taxonomy" id="1844006"/>
    <lineage>
        <taxon>Bacteria</taxon>
        <taxon>Pseudomonadati</taxon>
        <taxon>Pseudomonadota</taxon>
        <taxon>Alphaproteobacteria</taxon>
        <taxon>Rhodobacterales</taxon>
        <taxon>Roseobacteraceae</taxon>
        <taxon>Phaeobacter</taxon>
    </lineage>
</organism>
<dbReference type="Pfam" id="PF00496">
    <property type="entry name" value="SBP_bac_5"/>
    <property type="match status" value="1"/>
</dbReference>
<protein>
    <submittedName>
        <fullName evidence="4">ABC transporter, extracellular solute-binding protein</fullName>
    </submittedName>
</protein>
<dbReference type="Gene3D" id="3.40.190.10">
    <property type="entry name" value="Periplasmic binding protein-like II"/>
    <property type="match status" value="1"/>
</dbReference>
<evidence type="ECO:0000256" key="2">
    <source>
        <dbReference type="ARBA" id="ARBA00005695"/>
    </source>
</evidence>
<dbReference type="EMBL" id="CP016365">
    <property type="protein sequence ID" value="APG48989.1"/>
    <property type="molecule type" value="Genomic_DNA"/>
</dbReference>
<dbReference type="InterPro" id="IPR000914">
    <property type="entry name" value="SBP_5_dom"/>
</dbReference>
<feature type="domain" description="Solute-binding protein family 5" evidence="3">
    <location>
        <begin position="90"/>
        <end position="438"/>
    </location>
</feature>
<reference evidence="5" key="1">
    <citation type="submission" date="2016-07" db="EMBL/GenBank/DDBJ databases">
        <title>Phaeobacter portensis sp. nov., a tropodithietic acid producing bacterium isolated from a German harbor.</title>
        <authorList>
            <person name="Freese H.M."/>
            <person name="Bunk B."/>
            <person name="Breider S."/>
            <person name="Brinkhoff T."/>
        </authorList>
    </citation>
    <scope>NUCLEOTIDE SEQUENCE [LARGE SCALE GENOMIC DNA]</scope>
    <source>
        <strain evidence="5">P97</strain>
        <plasmid evidence="5">pp97_a</plasmid>
    </source>
</reference>
<evidence type="ECO:0000256" key="1">
    <source>
        <dbReference type="ARBA" id="ARBA00004418"/>
    </source>
</evidence>
<dbReference type="GO" id="GO:0043190">
    <property type="term" value="C:ATP-binding cassette (ABC) transporter complex"/>
    <property type="evidence" value="ECO:0007669"/>
    <property type="project" value="InterPro"/>
</dbReference>
<dbReference type="SUPFAM" id="SSF53850">
    <property type="entry name" value="Periplasmic binding protein-like II"/>
    <property type="match status" value="1"/>
</dbReference>
<name>A0A1L3I9X2_9RHOB</name>
<dbReference type="InterPro" id="IPR030678">
    <property type="entry name" value="Peptide/Ni-bd"/>
</dbReference>
<sequence>MLSLHAFNLAKIWSCRVAVSLAIGSAVCGAIQPDALAAEEDRRVRQLVITDSKGDRGLLAPYVHRKNGVSYLYTTYVFDTLVSQDADGNPAPGLARSWQRAPDGLSYAIQLQSDAKWHDGKAVTAEDVAFTMRYMSEYPYVFGSVKSIERVEVEGPYDLRVYVKRAETGLVEGVFSAIPILPEHVYSRIEDPFRFASLEAAIGSGPYRLAAYDKAQGRYLLEAVTDHPLGRARFEQIRIVKMNPDAALQAMSAGEVDIISYLPVDRVLAAEAEGFKVEVAPSHHVMRLGFNHRGRFALRELRQAIAYVIDRKALLDTAFPGTAELAQTGYFQPGSRWWNEDDNPTYAHDPAKAHKFLINAGWAQTAAGRWQREGDDVSLRLITDGRSVKSARVITEQLEIFGFSIDLRVMELGALRNLVAEGAYDLTLFSSSTLGDPSNIGRRVFGRGWNSDRFPADPEMTGLIRAQTVASSHAERVEALDQFQRLYAENLPSYMLVNPLMATTFNEKLSAPFMPGGVAVGIPSALHKSIFLE</sequence>
<dbReference type="AlphaFoldDB" id="A0A1L3I9X2"/>
<evidence type="ECO:0000313" key="4">
    <source>
        <dbReference type="EMBL" id="APG48989.1"/>
    </source>
</evidence>
<gene>
    <name evidence="4" type="ORF">PhaeoP97_03637</name>
</gene>
<comment type="subcellular location">
    <subcellularLocation>
        <location evidence="1">Periplasm</location>
    </subcellularLocation>
</comment>
<dbReference type="OrthoDB" id="9803988at2"/>
<dbReference type="PIRSF" id="PIRSF002741">
    <property type="entry name" value="MppA"/>
    <property type="match status" value="1"/>
</dbReference>
<proteinExistence type="inferred from homology"/>
<keyword evidence="5" id="KW-1185">Reference proteome</keyword>
<dbReference type="PANTHER" id="PTHR30290">
    <property type="entry name" value="PERIPLASMIC BINDING COMPONENT OF ABC TRANSPORTER"/>
    <property type="match status" value="1"/>
</dbReference>
<accession>A0A1L3I9X2</accession>
<evidence type="ECO:0000259" key="3">
    <source>
        <dbReference type="Pfam" id="PF00496"/>
    </source>
</evidence>
<dbReference type="Proteomes" id="UP000183859">
    <property type="component" value="Plasmid pP97_a"/>
</dbReference>
<keyword evidence="4" id="KW-0614">Plasmid</keyword>
<dbReference type="GO" id="GO:1904680">
    <property type="term" value="F:peptide transmembrane transporter activity"/>
    <property type="evidence" value="ECO:0007669"/>
    <property type="project" value="TreeGrafter"/>
</dbReference>
<dbReference type="InterPro" id="IPR039424">
    <property type="entry name" value="SBP_5"/>
</dbReference>